<sequence>MIRNGMTACHMVSPINPFTLRFLVVEGTAAGRRKLERNEPRSKINPKEADRVVSVIAKNPKLKEGLMFWAYLLINGYEKKLRRWNGILQKISITDRLYTEQRIPKIDEQICTLQFYSFNLKLQVQRWRL</sequence>
<dbReference type="Proteomes" id="UP001607303">
    <property type="component" value="Unassembled WGS sequence"/>
</dbReference>
<keyword evidence="2" id="KW-1185">Reference proteome</keyword>
<protein>
    <submittedName>
        <fullName evidence="1">Uncharacterized protein</fullName>
    </submittedName>
</protein>
<organism evidence="1 2">
    <name type="scientific">Vespula maculifrons</name>
    <name type="common">Eastern yellow jacket</name>
    <name type="synonym">Wasp</name>
    <dbReference type="NCBI Taxonomy" id="7453"/>
    <lineage>
        <taxon>Eukaryota</taxon>
        <taxon>Metazoa</taxon>
        <taxon>Ecdysozoa</taxon>
        <taxon>Arthropoda</taxon>
        <taxon>Hexapoda</taxon>
        <taxon>Insecta</taxon>
        <taxon>Pterygota</taxon>
        <taxon>Neoptera</taxon>
        <taxon>Endopterygota</taxon>
        <taxon>Hymenoptera</taxon>
        <taxon>Apocrita</taxon>
        <taxon>Aculeata</taxon>
        <taxon>Vespoidea</taxon>
        <taxon>Vespidae</taxon>
        <taxon>Vespinae</taxon>
        <taxon>Vespula</taxon>
    </lineage>
</organism>
<name>A0ABD2BJ13_VESMC</name>
<accession>A0ABD2BJ13</accession>
<dbReference type="AlphaFoldDB" id="A0ABD2BJ13"/>
<gene>
    <name evidence="1" type="ORF">V1477_015002</name>
</gene>
<proteinExistence type="predicted"/>
<dbReference type="EMBL" id="JAYRBN010000075">
    <property type="protein sequence ID" value="KAL2732761.1"/>
    <property type="molecule type" value="Genomic_DNA"/>
</dbReference>
<evidence type="ECO:0000313" key="2">
    <source>
        <dbReference type="Proteomes" id="UP001607303"/>
    </source>
</evidence>
<reference evidence="1 2" key="1">
    <citation type="journal article" date="2024" name="Ann. Entomol. Soc. Am.">
        <title>Genomic analyses of the southern and eastern yellowjacket wasps (Hymenoptera: Vespidae) reveal evolutionary signatures of social life.</title>
        <authorList>
            <person name="Catto M.A."/>
            <person name="Caine P.B."/>
            <person name="Orr S.E."/>
            <person name="Hunt B.G."/>
            <person name="Goodisman M.A.D."/>
        </authorList>
    </citation>
    <scope>NUCLEOTIDE SEQUENCE [LARGE SCALE GENOMIC DNA]</scope>
    <source>
        <strain evidence="1">232</strain>
        <tissue evidence="1">Head and thorax</tissue>
    </source>
</reference>
<evidence type="ECO:0000313" key="1">
    <source>
        <dbReference type="EMBL" id="KAL2732761.1"/>
    </source>
</evidence>
<comment type="caution">
    <text evidence="1">The sequence shown here is derived from an EMBL/GenBank/DDBJ whole genome shotgun (WGS) entry which is preliminary data.</text>
</comment>